<feature type="compositionally biased region" description="Polar residues" evidence="1">
    <location>
        <begin position="104"/>
        <end position="114"/>
    </location>
</feature>
<keyword evidence="3" id="KW-1185">Reference proteome</keyword>
<dbReference type="VEuPathDB" id="FungiDB:SeMB42_g07825"/>
<feature type="region of interest" description="Disordered" evidence="1">
    <location>
        <begin position="84"/>
        <end position="141"/>
    </location>
</feature>
<proteinExistence type="predicted"/>
<evidence type="ECO:0000256" key="1">
    <source>
        <dbReference type="SAM" id="MobiDB-lite"/>
    </source>
</evidence>
<organism evidence="2 3">
    <name type="scientific">Synchytrium endobioticum</name>
    <dbReference type="NCBI Taxonomy" id="286115"/>
    <lineage>
        <taxon>Eukaryota</taxon>
        <taxon>Fungi</taxon>
        <taxon>Fungi incertae sedis</taxon>
        <taxon>Chytridiomycota</taxon>
        <taxon>Chytridiomycota incertae sedis</taxon>
        <taxon>Chytridiomycetes</taxon>
        <taxon>Synchytriales</taxon>
        <taxon>Synchytriaceae</taxon>
        <taxon>Synchytrium</taxon>
    </lineage>
</organism>
<dbReference type="Proteomes" id="UP000317494">
    <property type="component" value="Unassembled WGS sequence"/>
</dbReference>
<comment type="caution">
    <text evidence="2">The sequence shown here is derived from an EMBL/GenBank/DDBJ whole genome shotgun (WGS) entry which is preliminary data.</text>
</comment>
<accession>A0A507BV29</accession>
<dbReference type="AlphaFoldDB" id="A0A507BV29"/>
<feature type="compositionally biased region" description="Pro residues" evidence="1">
    <location>
        <begin position="87"/>
        <end position="97"/>
    </location>
</feature>
<feature type="compositionally biased region" description="Acidic residues" evidence="1">
    <location>
        <begin position="121"/>
        <end position="132"/>
    </location>
</feature>
<protein>
    <submittedName>
        <fullName evidence="2">Uncharacterized protein</fullName>
    </submittedName>
</protein>
<name>A0A507BV29_9FUNG</name>
<gene>
    <name evidence="2" type="ORF">SeMB42_g07825</name>
</gene>
<dbReference type="EMBL" id="QEAN01000639">
    <property type="protein sequence ID" value="TPX31041.1"/>
    <property type="molecule type" value="Genomic_DNA"/>
</dbReference>
<reference evidence="2 3" key="1">
    <citation type="journal article" date="2019" name="Sci. Rep.">
        <title>Comparative genomics of chytrid fungi reveal insights into the obligate biotrophic and pathogenic lifestyle of Synchytrium endobioticum.</title>
        <authorList>
            <person name="van de Vossenberg B.T.L.H."/>
            <person name="Warris S."/>
            <person name="Nguyen H.D.T."/>
            <person name="van Gent-Pelzer M.P.E."/>
            <person name="Joly D.L."/>
            <person name="van de Geest H.C."/>
            <person name="Bonants P.J.M."/>
            <person name="Smith D.S."/>
            <person name="Levesque C.A."/>
            <person name="van der Lee T.A.J."/>
        </authorList>
    </citation>
    <scope>NUCLEOTIDE SEQUENCE [LARGE SCALE GENOMIC DNA]</scope>
    <source>
        <strain evidence="2 3">MB42</strain>
    </source>
</reference>
<evidence type="ECO:0000313" key="2">
    <source>
        <dbReference type="EMBL" id="TPX31041.1"/>
    </source>
</evidence>
<evidence type="ECO:0000313" key="3">
    <source>
        <dbReference type="Proteomes" id="UP000317494"/>
    </source>
</evidence>
<sequence length="274" mass="29629">MRGGWSIPIKKQAQPKPAASKSARAIVQIVSAEIRRHAYLGSDTSRSSVNRLCRLAPLVAEDSSGRHWGTMAWANPRAALAASPHAYPSPPMTPPTATPEQHAGQGSSTPTQGPYSIRNDTDDDDDDDDESDYYFRPPPRAPSPAHRVFAFGAFASLDTHAVVDGGAVSHTVRPAPSTQKDTHDAIHRACGALRSLFGTLCDSPAPPSEFDLARYMDDAVLLARRIKRSLDALHPAPCDFDLMKYPSVLAGPATCRRRKKTKGKATHAMMLRSV</sequence>
<feature type="region of interest" description="Disordered" evidence="1">
    <location>
        <begin position="1"/>
        <end position="22"/>
    </location>
</feature>